<comment type="caution">
    <text evidence="16">The sequence shown here is derived from an EMBL/GenBank/DDBJ whole genome shotgun (WGS) entry which is preliminary data.</text>
</comment>
<dbReference type="PANTHER" id="PTHR47114:SF2">
    <property type="entry name" value="OLIGODENDROCYTE-MYELIN GLYCOPROTEIN"/>
    <property type="match status" value="1"/>
</dbReference>
<evidence type="ECO:0000256" key="5">
    <source>
        <dbReference type="ARBA" id="ARBA00012483"/>
    </source>
</evidence>
<evidence type="ECO:0000256" key="1">
    <source>
        <dbReference type="ARBA" id="ARBA00000900"/>
    </source>
</evidence>
<dbReference type="Pfam" id="PF20178">
    <property type="entry name" value="ToxA_N"/>
    <property type="match status" value="1"/>
</dbReference>
<dbReference type="SMART" id="SM00369">
    <property type="entry name" value="LRR_TYP"/>
    <property type="match status" value="3"/>
</dbReference>
<evidence type="ECO:0000256" key="12">
    <source>
        <dbReference type="ARBA" id="ARBA00023026"/>
    </source>
</evidence>
<dbReference type="EMBL" id="MOAM01000021">
    <property type="protein sequence ID" value="ROL73928.1"/>
    <property type="molecule type" value="Genomic_DNA"/>
</dbReference>
<dbReference type="RefSeq" id="WP_123566122.1">
    <property type="nucleotide sequence ID" value="NZ_MOAM01000021.1"/>
</dbReference>
<organism evidence="16 17">
    <name type="scientific">Pseudomonas vranovensis</name>
    <dbReference type="NCBI Taxonomy" id="321661"/>
    <lineage>
        <taxon>Bacteria</taxon>
        <taxon>Pseudomonadati</taxon>
        <taxon>Pseudomonadota</taxon>
        <taxon>Gammaproteobacteria</taxon>
        <taxon>Pseudomonadales</taxon>
        <taxon>Pseudomonadaceae</taxon>
        <taxon>Pseudomonas</taxon>
    </lineage>
</organism>
<keyword evidence="11 14" id="KW-0832">Ubl conjugation</keyword>
<comment type="similarity">
    <text evidence="4 14">Belongs to the LRR-containing bacterial E3 ligase family.</text>
</comment>
<dbReference type="GO" id="GO:0016567">
    <property type="term" value="P:protein ubiquitination"/>
    <property type="evidence" value="ECO:0007669"/>
    <property type="project" value="InterPro"/>
</dbReference>
<evidence type="ECO:0000256" key="6">
    <source>
        <dbReference type="ARBA" id="ARBA00022525"/>
    </source>
</evidence>
<dbReference type="PROSITE" id="PS51450">
    <property type="entry name" value="LRR"/>
    <property type="match status" value="2"/>
</dbReference>
<evidence type="ECO:0000256" key="3">
    <source>
        <dbReference type="ARBA" id="ARBA00004613"/>
    </source>
</evidence>
<keyword evidence="6 14" id="KW-0964">Secreted</keyword>
<comment type="catalytic activity">
    <reaction evidence="1">
        <text>S-ubiquitinyl-[E2 ubiquitin-conjugating enzyme]-L-cysteine + [acceptor protein]-L-lysine = [E2 ubiquitin-conjugating enzyme]-L-cysteine + N(6)-ubiquitinyl-[acceptor protein]-L-lysine.</text>
        <dbReference type="EC" id="2.3.2.27"/>
    </reaction>
</comment>
<reference evidence="16 17" key="1">
    <citation type="submission" date="2016-10" db="EMBL/GenBank/DDBJ databases">
        <title>Comparative genome analysis of multiple Pseudomonas spp. focuses on biocontrol and plant growth promoting traits.</title>
        <authorList>
            <person name="Tao X.-Y."/>
            <person name="Taylor C.G."/>
        </authorList>
    </citation>
    <scope>NUCLEOTIDE SEQUENCE [LARGE SCALE GENOMIC DNA]</scope>
    <source>
        <strain evidence="16 17">15D11</strain>
    </source>
</reference>
<keyword evidence="17" id="KW-1185">Reference proteome</keyword>
<evidence type="ECO:0000256" key="8">
    <source>
        <dbReference type="ARBA" id="ARBA00022679"/>
    </source>
</evidence>
<protein>
    <recommendedName>
        <fullName evidence="5">RING-type E3 ubiquitin transferase</fullName>
        <ecNumber evidence="5">2.3.2.27</ecNumber>
    </recommendedName>
</protein>
<dbReference type="InterPro" id="IPR001611">
    <property type="entry name" value="Leu-rich_rpt"/>
</dbReference>
<dbReference type="InterPro" id="IPR046673">
    <property type="entry name" value="ToxA_N"/>
</dbReference>
<dbReference type="Pfam" id="PF14496">
    <property type="entry name" value="NEL"/>
    <property type="match status" value="1"/>
</dbReference>
<evidence type="ECO:0000256" key="14">
    <source>
        <dbReference type="PROSITE-ProRule" id="PRU01398"/>
    </source>
</evidence>
<proteinExistence type="inferred from homology"/>
<feature type="domain" description="NEL" evidence="15">
    <location>
        <begin position="1121"/>
        <end position="1418"/>
    </location>
</feature>
<dbReference type="Pfam" id="PF13855">
    <property type="entry name" value="LRR_8"/>
    <property type="match status" value="1"/>
</dbReference>
<name>A0A423DQS8_9PSED</name>
<keyword evidence="8 14" id="KW-0808">Transferase</keyword>
<evidence type="ECO:0000256" key="11">
    <source>
        <dbReference type="ARBA" id="ARBA00022843"/>
    </source>
</evidence>
<evidence type="ECO:0000256" key="7">
    <source>
        <dbReference type="ARBA" id="ARBA00022614"/>
    </source>
</evidence>
<dbReference type="InterPro" id="IPR032675">
    <property type="entry name" value="LRR_dom_sf"/>
</dbReference>
<evidence type="ECO:0000256" key="10">
    <source>
        <dbReference type="ARBA" id="ARBA00022786"/>
    </source>
</evidence>
<comment type="PTM">
    <text evidence="14">Ubiquitinated in the presence of host E1 ubiquitin-activating enzyme, E2 ubiquitin-conjugating enzyme and ubiquitin.</text>
</comment>
<dbReference type="GO" id="GO:0005576">
    <property type="term" value="C:extracellular region"/>
    <property type="evidence" value="ECO:0007669"/>
    <property type="project" value="UniProtKB-SubCell"/>
</dbReference>
<sequence>MNDHDDASIDSFIAQRLPGWLRDAPMAAVQALQQSMGDSQRAQVPMQALLDSLQSPEDFAAPLLSAALGARFAQRVNVRTWRLRLVRRILDGLPQGSLPPVFRVVTTYQSLLHAALHNFAAEEAVEGSHDQQTAIIDEQGTVQPLSVATFARLCRELDVGGKYQAHIKLVFSPAAGGARQVNKTLEQGWRSGLAVALNQAWIKGDLDAASHACLLRALALRPLVPNATLSSFAHHLNLLGKRLVGVVAFELREQLFEPNGYSDVLSVVLYIPDDPLKPLKQYTSWNAAYSALAARFAQAGYARFFQRFVSERNRGAFVTTLRRLLTQGSKGSAIELDGRHFAFAGPLLATLTAARIAKIEDDARVLAVPTDDEDRAERTQRLEEYQEIGLTLANLAAFFVPGLGEVMLGVAVAQLLGEVYHGYEDWQQGDRESAMNHLLGVAENLAANALLLAGGKVLVKALQRSGFVDGLVPVEMADQRQRLWNPDLQTYRDNAFAHRLETVGATGWRPAWDSPQHWQGSEAMLKRFGGQWQQASDAQLQRVLAITGTEEAQIRQWQVHGEAPPATLVDALERVRLDHQLASTLSSLSVGNVGQPAPLLLRALTALEGWPEQVLVTLDEQRFGQATPTSPRTIELSPVPSANGDWLDQVLLALEETDKLALLTSPGEGLSERQQLLARLSRHLEQRRADAFDFLYAHSRPQPSAGAQILQRNFPGLPLVVAEEICSHARADHLQSLLDTSKVPLAMLEEARLLMREVRINRALEAVHLQTPGRASSATLEALSGAQREEVAGIIGLSEPGQWFHPPQRLADGRIGYPLSGRGVGGRAAVNRAVRELYPTFSDAEIGEFLTELRVSGRELWTGLQALHQELATLNETLYSWQAADPIRGAARERVAARLRRCWRRQTARVRNRGADYRLLLEHEPIGALPQLPESISFAHVAEITLNDLQITELPPGFLQRFSTLRWLDVVHSDLTRVPEGLDGLGHLTWLNLSHNRIAWTPGDNHLLASLGRLEVLDLDHNPLASPPDVTGLSRLRLLRLRSTAITTVPAGLLSRPALESADLRENPIVVLQEGLFNAPRRILERINFHDNPLNAESRERLLAFERAGLLPAVAGFSHARFDNLQEEWLTGSQDEVRVQRARQWQALQGEEGSADLFRLLGDLRETADFRRRRQDLTRRVWEVLDGCYHDTGLRNELFALAGAPRSCSDSVALNFSALEVRTHELTATRGLTGASRQQPLLNLARSLFRLDEVDRLSAEEIQVRRAMGMAPDEIEVLLAFRTGLADELELVGQPRSMAYRFVAGVDRHALNTMRDQVRMAERTPRLAVSVAARGFWVRFIEAHQQSAFDALDQPFFQQLESLEAMRGELTDQQYLQRSNDIGAAREAARGDLVLQLTTLALGQPPSASAGGISEEGR</sequence>
<dbReference type="Gene3D" id="1.20.1270.130">
    <property type="entry name" value="Shigella T3SS effector IpaH domain"/>
    <property type="match status" value="1"/>
</dbReference>
<keyword evidence="13 14" id="KW-1035">Host cytoplasm</keyword>
<dbReference type="GO" id="GO:0030430">
    <property type="term" value="C:host cell cytoplasm"/>
    <property type="evidence" value="ECO:0007669"/>
    <property type="project" value="UniProtKB-SubCell"/>
</dbReference>
<evidence type="ECO:0000259" key="15">
    <source>
        <dbReference type="PROSITE" id="PS52053"/>
    </source>
</evidence>
<evidence type="ECO:0000256" key="2">
    <source>
        <dbReference type="ARBA" id="ARBA00004192"/>
    </source>
</evidence>
<dbReference type="PANTHER" id="PTHR47114">
    <property type="match status" value="1"/>
</dbReference>
<keyword evidence="7" id="KW-0433">Leucine-rich repeat</keyword>
<dbReference type="SUPFAM" id="SSF52058">
    <property type="entry name" value="L domain-like"/>
    <property type="match status" value="1"/>
</dbReference>
<dbReference type="Proteomes" id="UP000285286">
    <property type="component" value="Unassembled WGS sequence"/>
</dbReference>
<dbReference type="Gene3D" id="1.20.58.360">
    <property type="entry name" value="Shigella T3SS effector IpaH defines"/>
    <property type="match status" value="1"/>
</dbReference>
<dbReference type="InterPro" id="IPR029487">
    <property type="entry name" value="NEL_dom"/>
</dbReference>
<gene>
    <name evidence="16" type="ORF">BHU25_12930</name>
</gene>
<dbReference type="EC" id="2.3.2.27" evidence="5"/>
<keyword evidence="9" id="KW-0677">Repeat</keyword>
<evidence type="ECO:0000256" key="13">
    <source>
        <dbReference type="ARBA" id="ARBA00023200"/>
    </source>
</evidence>
<evidence type="ECO:0000313" key="16">
    <source>
        <dbReference type="EMBL" id="ROL73928.1"/>
    </source>
</evidence>
<feature type="active site" description="Glycyl thioester intermediate" evidence="14">
    <location>
        <position position="1208"/>
    </location>
</feature>
<evidence type="ECO:0000256" key="9">
    <source>
        <dbReference type="ARBA" id="ARBA00022737"/>
    </source>
</evidence>
<dbReference type="InterPro" id="IPR003591">
    <property type="entry name" value="Leu-rich_rpt_typical-subtyp"/>
</dbReference>
<comment type="subcellular location">
    <subcellularLocation>
        <location evidence="2">Host cytoplasm</location>
    </subcellularLocation>
    <subcellularLocation>
        <location evidence="3">Secreted</location>
    </subcellularLocation>
</comment>
<accession>A0A423DQS8</accession>
<keyword evidence="12" id="KW-0843">Virulence</keyword>
<dbReference type="GO" id="GO:0061630">
    <property type="term" value="F:ubiquitin protein ligase activity"/>
    <property type="evidence" value="ECO:0007669"/>
    <property type="project" value="UniProtKB-EC"/>
</dbReference>
<evidence type="ECO:0000313" key="17">
    <source>
        <dbReference type="Proteomes" id="UP000285286"/>
    </source>
</evidence>
<dbReference type="PROSITE" id="PS52053">
    <property type="entry name" value="NEL"/>
    <property type="match status" value="1"/>
</dbReference>
<evidence type="ECO:0000256" key="4">
    <source>
        <dbReference type="ARBA" id="ARBA00009868"/>
    </source>
</evidence>
<dbReference type="Gene3D" id="3.80.10.10">
    <property type="entry name" value="Ribonuclease Inhibitor"/>
    <property type="match status" value="1"/>
</dbReference>
<keyword evidence="10 14" id="KW-0833">Ubl conjugation pathway</keyword>
<dbReference type="InterPro" id="IPR051071">
    <property type="entry name" value="LRR-bact_E3_ubiq_ligases"/>
</dbReference>